<name>A0A165UZ85_9AGAM</name>
<keyword evidence="3" id="KW-1185">Reference proteome</keyword>
<proteinExistence type="predicted"/>
<dbReference type="AlphaFoldDB" id="A0A165UZ85"/>
<dbReference type="EMBL" id="KV425555">
    <property type="protein sequence ID" value="KZT28916.1"/>
    <property type="molecule type" value="Genomic_DNA"/>
</dbReference>
<evidence type="ECO:0000256" key="1">
    <source>
        <dbReference type="SAM" id="MobiDB-lite"/>
    </source>
</evidence>
<evidence type="ECO:0000313" key="3">
    <source>
        <dbReference type="Proteomes" id="UP000076761"/>
    </source>
</evidence>
<sequence length="117" mass="12935">MEGANDMPKRKLDSKIQVIDLLAILLMDEHTLTMGQWREAADNWLHFCVENTVKTHKAKTADCRKEDRGGKKKAQNMQEASKDVEASTNVVEYAGKASVTLSASDCHSWLSSLAAAN</sequence>
<organism evidence="2 3">
    <name type="scientific">Neolentinus lepideus HHB14362 ss-1</name>
    <dbReference type="NCBI Taxonomy" id="1314782"/>
    <lineage>
        <taxon>Eukaryota</taxon>
        <taxon>Fungi</taxon>
        <taxon>Dikarya</taxon>
        <taxon>Basidiomycota</taxon>
        <taxon>Agaricomycotina</taxon>
        <taxon>Agaricomycetes</taxon>
        <taxon>Gloeophyllales</taxon>
        <taxon>Gloeophyllaceae</taxon>
        <taxon>Neolentinus</taxon>
    </lineage>
</organism>
<dbReference type="InParanoid" id="A0A165UZ85"/>
<dbReference type="Proteomes" id="UP000076761">
    <property type="component" value="Unassembled WGS sequence"/>
</dbReference>
<gene>
    <name evidence="2" type="ORF">NEOLEDRAFT_1175263</name>
</gene>
<reference evidence="2 3" key="1">
    <citation type="journal article" date="2016" name="Mol. Biol. Evol.">
        <title>Comparative Genomics of Early-Diverging Mushroom-Forming Fungi Provides Insights into the Origins of Lignocellulose Decay Capabilities.</title>
        <authorList>
            <person name="Nagy L.G."/>
            <person name="Riley R."/>
            <person name="Tritt A."/>
            <person name="Adam C."/>
            <person name="Daum C."/>
            <person name="Floudas D."/>
            <person name="Sun H."/>
            <person name="Yadav J.S."/>
            <person name="Pangilinan J."/>
            <person name="Larsson K.H."/>
            <person name="Matsuura K."/>
            <person name="Barry K."/>
            <person name="Labutti K."/>
            <person name="Kuo R."/>
            <person name="Ohm R.A."/>
            <person name="Bhattacharya S.S."/>
            <person name="Shirouzu T."/>
            <person name="Yoshinaga Y."/>
            <person name="Martin F.M."/>
            <person name="Grigoriev I.V."/>
            <person name="Hibbett D.S."/>
        </authorList>
    </citation>
    <scope>NUCLEOTIDE SEQUENCE [LARGE SCALE GENOMIC DNA]</scope>
    <source>
        <strain evidence="2 3">HHB14362 ss-1</strain>
    </source>
</reference>
<evidence type="ECO:0000313" key="2">
    <source>
        <dbReference type="EMBL" id="KZT28916.1"/>
    </source>
</evidence>
<feature type="region of interest" description="Disordered" evidence="1">
    <location>
        <begin position="61"/>
        <end position="85"/>
    </location>
</feature>
<accession>A0A165UZ85</accession>
<protein>
    <submittedName>
        <fullName evidence="2">Uncharacterized protein</fullName>
    </submittedName>
</protein>